<dbReference type="EMBL" id="CP059322">
    <property type="protein sequence ID" value="QLQ36554.1"/>
    <property type="molecule type" value="Genomic_DNA"/>
</dbReference>
<dbReference type="AlphaFoldDB" id="A0A7L6B3U3"/>
<protein>
    <submittedName>
        <fullName evidence="2">Uncharacterized protein</fullName>
    </submittedName>
</protein>
<gene>
    <name evidence="2" type="ORF">H1D33_25295</name>
</gene>
<feature type="transmembrane region" description="Helical" evidence="1">
    <location>
        <begin position="48"/>
        <end position="68"/>
    </location>
</feature>
<evidence type="ECO:0000313" key="3">
    <source>
        <dbReference type="Proteomes" id="UP000510844"/>
    </source>
</evidence>
<sequence>MRNVRMSGEGGAEAVDAVDGGVAASEVHAAAAGSKNVSTAAAAAERNGFLVLVVIAVTSVVDLVASALQRVRPAVSDRAGGNHLRWR</sequence>
<organism evidence="2 3">
    <name type="scientific">Micromonospora robiginosa</name>
    <dbReference type="NCBI Taxonomy" id="2749844"/>
    <lineage>
        <taxon>Bacteria</taxon>
        <taxon>Bacillati</taxon>
        <taxon>Actinomycetota</taxon>
        <taxon>Actinomycetes</taxon>
        <taxon>Micromonosporales</taxon>
        <taxon>Micromonosporaceae</taxon>
        <taxon>Micromonospora</taxon>
    </lineage>
</organism>
<dbReference type="Proteomes" id="UP000510844">
    <property type="component" value="Chromosome"/>
</dbReference>
<keyword evidence="1" id="KW-1133">Transmembrane helix</keyword>
<accession>A0A7L6B3U3</accession>
<keyword evidence="1" id="KW-0472">Membrane</keyword>
<evidence type="ECO:0000313" key="2">
    <source>
        <dbReference type="EMBL" id="QLQ36554.1"/>
    </source>
</evidence>
<reference evidence="2 3" key="1">
    <citation type="submission" date="2020-07" db="EMBL/GenBank/DDBJ databases">
        <title>A new Micromonospora strain with potent antibiotic activity isolated from the microbiome of a mid-Atlantic deep-sea sponge.</title>
        <authorList>
            <person name="Back C.R."/>
            <person name="Stennett H.L."/>
            <person name="Williams S.E."/>
            <person name="Wang L."/>
            <person name="Ojeda Gomez J."/>
            <person name="Abdulle O.M."/>
            <person name="Duffy T."/>
            <person name="Hendry K.R."/>
            <person name="Powell D."/>
            <person name="Stach J.E."/>
            <person name="Essex-Lopresti A.E."/>
            <person name="Willis C.L."/>
            <person name="Curnow P."/>
            <person name="Race P.R."/>
        </authorList>
    </citation>
    <scope>NUCLEOTIDE SEQUENCE [LARGE SCALE GENOMIC DNA]</scope>
    <source>
        <strain evidence="2 3">28ISP2-46</strain>
    </source>
</reference>
<reference evidence="3" key="2">
    <citation type="journal article" date="2021" name="Mar. Drugs">
        <title>A New Micromonospora Strain with Antibiotic Activity Isolated from the Microbiome of a Mid-Atlantic Deep-Sea Sponge.</title>
        <authorList>
            <person name="Back C.R."/>
            <person name="Stennett H.L."/>
            <person name="Williams S.E."/>
            <person name="Wang L."/>
            <person name="Ojeda Gomez J."/>
            <person name="Abdulle O.M."/>
            <person name="Duffy T."/>
            <person name="Neal C."/>
            <person name="Mantell J."/>
            <person name="Jepson M.A."/>
            <person name="Hendry K.R."/>
            <person name="Powell D."/>
            <person name="Stach J.E.M."/>
            <person name="Essex-Lopresti A.E."/>
            <person name="Willis C.L."/>
            <person name="Curnow P."/>
            <person name="Race P.R."/>
        </authorList>
    </citation>
    <scope>NUCLEOTIDE SEQUENCE [LARGE SCALE GENOMIC DNA]</scope>
    <source>
        <strain evidence="3">28ISP2-46</strain>
    </source>
</reference>
<evidence type="ECO:0000256" key="1">
    <source>
        <dbReference type="SAM" id="Phobius"/>
    </source>
</evidence>
<proteinExistence type="predicted"/>
<name>A0A7L6B3U3_9ACTN</name>
<keyword evidence="1" id="KW-0812">Transmembrane</keyword>
<keyword evidence="3" id="KW-1185">Reference proteome</keyword>